<dbReference type="AlphaFoldDB" id="A0A2U9B5K7"/>
<accession>A0A2U9B5K7</accession>
<dbReference type="Proteomes" id="UP000246464">
    <property type="component" value="Chromosome 3"/>
</dbReference>
<evidence type="ECO:0000313" key="2">
    <source>
        <dbReference type="EMBL" id="AWO99125.1"/>
    </source>
</evidence>
<reference evidence="2 3" key="1">
    <citation type="submission" date="2017-12" db="EMBL/GenBank/DDBJ databases">
        <title>Integrating genomic resources of turbot (Scophthalmus maximus) in depth evaluation of genetic and physical mapping variation across individuals.</title>
        <authorList>
            <person name="Martinez P."/>
        </authorList>
    </citation>
    <scope>NUCLEOTIDE SEQUENCE [LARGE SCALE GENOMIC DNA]</scope>
</reference>
<dbReference type="EMBL" id="CP026245">
    <property type="protein sequence ID" value="AWO99125.1"/>
    <property type="molecule type" value="Genomic_DNA"/>
</dbReference>
<evidence type="ECO:0000313" key="3">
    <source>
        <dbReference type="Proteomes" id="UP000246464"/>
    </source>
</evidence>
<feature type="region of interest" description="Disordered" evidence="1">
    <location>
        <begin position="1"/>
        <end position="27"/>
    </location>
</feature>
<evidence type="ECO:0000256" key="1">
    <source>
        <dbReference type="SAM" id="MobiDB-lite"/>
    </source>
</evidence>
<gene>
    <name evidence="2" type="ORF">SMAX5B_013430</name>
</gene>
<organism evidence="2 3">
    <name type="scientific">Scophthalmus maximus</name>
    <name type="common">Turbot</name>
    <name type="synonym">Psetta maxima</name>
    <dbReference type="NCBI Taxonomy" id="52904"/>
    <lineage>
        <taxon>Eukaryota</taxon>
        <taxon>Metazoa</taxon>
        <taxon>Chordata</taxon>
        <taxon>Craniata</taxon>
        <taxon>Vertebrata</taxon>
        <taxon>Euteleostomi</taxon>
        <taxon>Actinopterygii</taxon>
        <taxon>Neopterygii</taxon>
        <taxon>Teleostei</taxon>
        <taxon>Neoteleostei</taxon>
        <taxon>Acanthomorphata</taxon>
        <taxon>Carangaria</taxon>
        <taxon>Pleuronectiformes</taxon>
        <taxon>Pleuronectoidei</taxon>
        <taxon>Scophthalmidae</taxon>
        <taxon>Scophthalmus</taxon>
    </lineage>
</organism>
<name>A0A2U9B5K7_SCOMX</name>
<keyword evidence="3" id="KW-1185">Reference proteome</keyword>
<protein>
    <submittedName>
        <fullName evidence="2">Uncharacterized protein</fullName>
    </submittedName>
</protein>
<proteinExistence type="predicted"/>
<sequence length="51" mass="5629">MSFKETKRGSWSGDDEGPTRSGKFSSETGELTWKHLSPLCLLTHDLAPHIG</sequence>